<keyword evidence="5 11" id="KW-0436">Ligase</keyword>
<evidence type="ECO:0000256" key="11">
    <source>
        <dbReference type="HAMAP-Rule" id="MF_00255"/>
    </source>
</evidence>
<comment type="subunit">
    <text evidence="3 11">Tetramer of two alpha and two beta subunits.</text>
</comment>
<dbReference type="PANTHER" id="PTHR30075:SF2">
    <property type="entry name" value="GLYCINE--TRNA LIGASE, CHLOROPLASTIC_MITOCHONDRIAL 2"/>
    <property type="match status" value="1"/>
</dbReference>
<accession>A0ABV6G1S0</accession>
<dbReference type="NCBIfam" id="TIGR00211">
    <property type="entry name" value="glyS"/>
    <property type="match status" value="1"/>
</dbReference>
<evidence type="ECO:0000256" key="9">
    <source>
        <dbReference type="ARBA" id="ARBA00023146"/>
    </source>
</evidence>
<evidence type="ECO:0000256" key="8">
    <source>
        <dbReference type="ARBA" id="ARBA00022917"/>
    </source>
</evidence>
<dbReference type="RefSeq" id="WP_019950386.1">
    <property type="nucleotide sequence ID" value="NZ_JBHLVX010000020.1"/>
</dbReference>
<evidence type="ECO:0000256" key="5">
    <source>
        <dbReference type="ARBA" id="ARBA00022598"/>
    </source>
</evidence>
<comment type="subcellular location">
    <subcellularLocation>
        <location evidence="1 11">Cytoplasm</location>
    </subcellularLocation>
</comment>
<dbReference type="GO" id="GO:0004820">
    <property type="term" value="F:glycine-tRNA ligase activity"/>
    <property type="evidence" value="ECO:0007669"/>
    <property type="project" value="UniProtKB-EC"/>
</dbReference>
<keyword evidence="7 11" id="KW-0067">ATP-binding</keyword>
<evidence type="ECO:0000256" key="1">
    <source>
        <dbReference type="ARBA" id="ARBA00004496"/>
    </source>
</evidence>
<evidence type="ECO:0000256" key="10">
    <source>
        <dbReference type="ARBA" id="ARBA00047937"/>
    </source>
</evidence>
<dbReference type="EMBL" id="JBHLVX010000020">
    <property type="protein sequence ID" value="MFC0267520.1"/>
    <property type="molecule type" value="Genomic_DNA"/>
</dbReference>
<organism evidence="13 14">
    <name type="scientific">Kushneria aurantia</name>
    <dbReference type="NCBI Taxonomy" id="504092"/>
    <lineage>
        <taxon>Bacteria</taxon>
        <taxon>Pseudomonadati</taxon>
        <taxon>Pseudomonadota</taxon>
        <taxon>Gammaproteobacteria</taxon>
        <taxon>Oceanospirillales</taxon>
        <taxon>Halomonadaceae</taxon>
        <taxon>Kushneria</taxon>
    </lineage>
</organism>
<dbReference type="HAMAP" id="MF_00255">
    <property type="entry name" value="Gly_tRNA_synth_beta"/>
    <property type="match status" value="1"/>
</dbReference>
<protein>
    <recommendedName>
        <fullName evidence="11">Glycine--tRNA ligase beta subunit</fullName>
        <ecNumber evidence="11">6.1.1.14</ecNumber>
    </recommendedName>
    <alternativeName>
        <fullName evidence="11">Glycyl-tRNA synthetase beta subunit</fullName>
        <shortName evidence="11">GlyRS</shortName>
    </alternativeName>
</protein>
<name>A0ABV6G1S0_9GAMM</name>
<dbReference type="InterPro" id="IPR008909">
    <property type="entry name" value="DALR_anticod-bd"/>
</dbReference>
<reference evidence="13 14" key="1">
    <citation type="submission" date="2024-09" db="EMBL/GenBank/DDBJ databases">
        <authorList>
            <person name="Sun Q."/>
            <person name="Mori K."/>
        </authorList>
    </citation>
    <scope>NUCLEOTIDE SEQUENCE [LARGE SCALE GENOMIC DNA]</scope>
    <source>
        <strain evidence="13 14">CCM 7415</strain>
    </source>
</reference>
<dbReference type="InterPro" id="IPR015944">
    <property type="entry name" value="Gly-tRNA-synth_bsu"/>
</dbReference>
<evidence type="ECO:0000256" key="6">
    <source>
        <dbReference type="ARBA" id="ARBA00022741"/>
    </source>
</evidence>
<feature type="domain" description="DALR anticodon binding" evidence="12">
    <location>
        <begin position="588"/>
        <end position="680"/>
    </location>
</feature>
<dbReference type="Proteomes" id="UP001589814">
    <property type="component" value="Unassembled WGS sequence"/>
</dbReference>
<evidence type="ECO:0000256" key="2">
    <source>
        <dbReference type="ARBA" id="ARBA00008226"/>
    </source>
</evidence>
<comment type="catalytic activity">
    <reaction evidence="10 11">
        <text>tRNA(Gly) + glycine + ATP = glycyl-tRNA(Gly) + AMP + diphosphate</text>
        <dbReference type="Rhea" id="RHEA:16013"/>
        <dbReference type="Rhea" id="RHEA-COMP:9664"/>
        <dbReference type="Rhea" id="RHEA-COMP:9683"/>
        <dbReference type="ChEBI" id="CHEBI:30616"/>
        <dbReference type="ChEBI" id="CHEBI:33019"/>
        <dbReference type="ChEBI" id="CHEBI:57305"/>
        <dbReference type="ChEBI" id="CHEBI:78442"/>
        <dbReference type="ChEBI" id="CHEBI:78522"/>
        <dbReference type="ChEBI" id="CHEBI:456215"/>
        <dbReference type="EC" id="6.1.1.14"/>
    </reaction>
</comment>
<keyword evidence="14" id="KW-1185">Reference proteome</keyword>
<comment type="caution">
    <text evidence="13">The sequence shown here is derived from an EMBL/GenBank/DDBJ whole genome shotgun (WGS) entry which is preliminary data.</text>
</comment>
<dbReference type="InterPro" id="IPR006194">
    <property type="entry name" value="Gly-tRNA-synth_heterodimer"/>
</dbReference>
<dbReference type="PROSITE" id="PS50861">
    <property type="entry name" value="AA_TRNA_LIGASE_II_GLYAB"/>
    <property type="match status" value="1"/>
</dbReference>
<dbReference type="Pfam" id="PF05746">
    <property type="entry name" value="DALR_1"/>
    <property type="match status" value="1"/>
</dbReference>
<keyword evidence="9 11" id="KW-0030">Aminoacyl-tRNA synthetase</keyword>
<evidence type="ECO:0000256" key="4">
    <source>
        <dbReference type="ARBA" id="ARBA00022490"/>
    </source>
</evidence>
<evidence type="ECO:0000256" key="7">
    <source>
        <dbReference type="ARBA" id="ARBA00022840"/>
    </source>
</evidence>
<dbReference type="EC" id="6.1.1.14" evidence="11"/>
<keyword evidence="6 11" id="KW-0547">Nucleotide-binding</keyword>
<evidence type="ECO:0000256" key="3">
    <source>
        <dbReference type="ARBA" id="ARBA00011209"/>
    </source>
</evidence>
<gene>
    <name evidence="11 13" type="primary">glyS</name>
    <name evidence="13" type="ORF">ACFFHW_05835</name>
</gene>
<dbReference type="PANTHER" id="PTHR30075">
    <property type="entry name" value="GLYCYL-TRNA SYNTHETASE"/>
    <property type="match status" value="1"/>
</dbReference>
<proteinExistence type="inferred from homology"/>
<keyword evidence="4 11" id="KW-0963">Cytoplasm</keyword>
<evidence type="ECO:0000259" key="12">
    <source>
        <dbReference type="Pfam" id="PF05746"/>
    </source>
</evidence>
<evidence type="ECO:0000313" key="14">
    <source>
        <dbReference type="Proteomes" id="UP001589814"/>
    </source>
</evidence>
<sequence>MASDTSTASAQTLLIELGCEELPPLALAGLVDALATGIRGGLEEAGLHFGEVLPWATPRRLAVQITRLDPRQPDRDVERLGPAVAAAFDKAGHPTRAASGFAGSLGIEVSELSRIDTDKGERLGHRYTQPGETTAALLPEILRRAVDALPVPKRMRWGASRVEFSRPVHWLVALYGSEVVPCEVLGLSADRLTRGHRFHCPQSITLDHADDYLAQLESPGYVIADMFRRRDMIIEQVRGQARELGATAVIEEELLDEVVGLVEWPVALTGRFDERFLAVPRECLISSMQANQKYFHLLDADNNLMPAFITVSNIESRDPQQVIEGNERVIRPRLADAAFFYDTDRSRPLASRIEQLASVVFQKELGTMADKSARVSVLARAIAERIGADTANTERAAELSRCDLVTEMVLEFPELQGVMGMYYARLDGEDDAVADALYQQYLPRFAGDDIPAAATGQALAIADRLDTLIGIFGIGQRPTGTRDPFALRRAAIGVLAITVGAELDLDLRELLGLAAQQHDRIDAAAPLVDEVLDYMLDRFRSRATDAGMSAETFLAVRARPVSHPFDFERRLHAVHAFSHRDEAQALAAANKRVANILAKQDEAPADVDRARLVEPAERALFEAIEGKRAETAPLIANRDYASALDALAELKAPVDAFFDDVMVMSDDDALRRNRLALLAGLQGLFLEVADIAQLGQS</sequence>
<dbReference type="PRINTS" id="PR01045">
    <property type="entry name" value="TRNASYNTHGB"/>
</dbReference>
<evidence type="ECO:0000313" key="13">
    <source>
        <dbReference type="EMBL" id="MFC0267520.1"/>
    </source>
</evidence>
<dbReference type="SUPFAM" id="SSF109604">
    <property type="entry name" value="HD-domain/PDEase-like"/>
    <property type="match status" value="1"/>
</dbReference>
<keyword evidence="8 11" id="KW-0648">Protein biosynthesis</keyword>
<comment type="similarity">
    <text evidence="2 11">Belongs to the class-II aminoacyl-tRNA synthetase family.</text>
</comment>
<dbReference type="Pfam" id="PF02092">
    <property type="entry name" value="tRNA_synt_2f"/>
    <property type="match status" value="1"/>
</dbReference>